<dbReference type="AlphaFoldDB" id="A0A1G5RCE7"/>
<feature type="transmembrane region" description="Helical" evidence="1">
    <location>
        <begin position="52"/>
        <end position="71"/>
    </location>
</feature>
<sequence length="132" mass="15605">MGWNNAVIAIQQETISPVLWHWLVSGVLIICIGMTCYVFWSGYIRPRQWRIIFGVVGLIWLAAFGLRLYLFGDRLEIYHFWHQERQYIDRVMLNNAIYSHSQNITENYSFLRIGNVLMIMNINHKAESVIMP</sequence>
<keyword evidence="1" id="KW-0812">Transmembrane</keyword>
<evidence type="ECO:0000256" key="1">
    <source>
        <dbReference type="SAM" id="Phobius"/>
    </source>
</evidence>
<dbReference type="GeneID" id="45657428"/>
<dbReference type="EMBL" id="FMWJ01000026">
    <property type="protein sequence ID" value="SCZ71784.1"/>
    <property type="molecule type" value="Genomic_DNA"/>
</dbReference>
<feature type="transmembrane region" description="Helical" evidence="1">
    <location>
        <begin position="20"/>
        <end position="40"/>
    </location>
</feature>
<protein>
    <submittedName>
        <fullName evidence="2">Uncharacterized protein</fullName>
    </submittedName>
</protein>
<gene>
    <name evidence="2" type="ORF">SAMN02982990_03861</name>
</gene>
<proteinExistence type="predicted"/>
<evidence type="ECO:0000313" key="2">
    <source>
        <dbReference type="EMBL" id="SCZ71784.1"/>
    </source>
</evidence>
<dbReference type="Proteomes" id="UP000183223">
    <property type="component" value="Unassembled WGS sequence"/>
</dbReference>
<keyword evidence="1" id="KW-1133">Transmembrane helix</keyword>
<dbReference type="RefSeq" id="WP_049584527.1">
    <property type="nucleotide sequence ID" value="NZ_CAWQXX010000047.1"/>
</dbReference>
<accession>A0A1G5RCE7</accession>
<keyword evidence="1" id="KW-0472">Membrane</keyword>
<evidence type="ECO:0000313" key="3">
    <source>
        <dbReference type="Proteomes" id="UP000183223"/>
    </source>
</evidence>
<name>A0A1G5RCE7_PHOLU</name>
<organism evidence="2 3">
    <name type="scientific">Photorhabdus luminescens</name>
    <name type="common">Xenorhabdus luminescens</name>
    <dbReference type="NCBI Taxonomy" id="29488"/>
    <lineage>
        <taxon>Bacteria</taxon>
        <taxon>Pseudomonadati</taxon>
        <taxon>Pseudomonadota</taxon>
        <taxon>Gammaproteobacteria</taxon>
        <taxon>Enterobacterales</taxon>
        <taxon>Morganellaceae</taxon>
        <taxon>Photorhabdus</taxon>
    </lineage>
</organism>
<keyword evidence="3" id="KW-1185">Reference proteome</keyword>
<reference evidence="3" key="1">
    <citation type="submission" date="2016-10" db="EMBL/GenBank/DDBJ databases">
        <authorList>
            <person name="Varghese N."/>
            <person name="Submissions S."/>
        </authorList>
    </citation>
    <scope>NUCLEOTIDE SEQUENCE [LARGE SCALE GENOMIC DNA]</scope>
    <source>
        <strain evidence="3">ATCC 29999</strain>
    </source>
</reference>